<reference evidence="2" key="2">
    <citation type="submission" date="2020-05" db="UniProtKB">
        <authorList>
            <consortium name="EnsemblMetazoa"/>
        </authorList>
    </citation>
    <scope>IDENTIFICATION</scope>
    <source>
        <strain evidence="2">wikel</strain>
    </source>
</reference>
<evidence type="ECO:0000313" key="3">
    <source>
        <dbReference type="Proteomes" id="UP000001555"/>
    </source>
</evidence>
<keyword evidence="3" id="KW-1185">Reference proteome</keyword>
<evidence type="ECO:0000313" key="2">
    <source>
        <dbReference type="EnsemblMetazoa" id="ISCW018907-PA"/>
    </source>
</evidence>
<organism>
    <name type="scientific">Ixodes scapularis</name>
    <name type="common">Black-legged tick</name>
    <name type="synonym">Deer tick</name>
    <dbReference type="NCBI Taxonomy" id="6945"/>
    <lineage>
        <taxon>Eukaryota</taxon>
        <taxon>Metazoa</taxon>
        <taxon>Ecdysozoa</taxon>
        <taxon>Arthropoda</taxon>
        <taxon>Chelicerata</taxon>
        <taxon>Arachnida</taxon>
        <taxon>Acari</taxon>
        <taxon>Parasitiformes</taxon>
        <taxon>Ixodida</taxon>
        <taxon>Ixodoidea</taxon>
        <taxon>Ixodidae</taxon>
        <taxon>Ixodinae</taxon>
        <taxon>Ixodes</taxon>
    </lineage>
</organism>
<sequence length="105" mass="11715">MMLPSAKRTSAPEPDGTTYAALKTLSEDHKEELLDWFNQPGEQIDGLGFTIYADDIKLRSKEGSIGQQEDTLETGFHAIDVFMHETGVSPGSGYNKTNRWFGFWG</sequence>
<dbReference type="AlphaFoldDB" id="B7PQX3"/>
<dbReference type="EnsemblMetazoa" id="ISCW018907-RA">
    <property type="protein sequence ID" value="ISCW018907-PA"/>
    <property type="gene ID" value="ISCW018907"/>
</dbReference>
<dbReference type="VEuPathDB" id="VectorBase:ISCI018907"/>
<reference evidence="1 3" key="1">
    <citation type="submission" date="2008-03" db="EMBL/GenBank/DDBJ databases">
        <title>Annotation of Ixodes scapularis.</title>
        <authorList>
            <consortium name="Ixodes scapularis Genome Project Consortium"/>
            <person name="Caler E."/>
            <person name="Hannick L.I."/>
            <person name="Bidwell S."/>
            <person name="Joardar V."/>
            <person name="Thiagarajan M."/>
            <person name="Amedeo P."/>
            <person name="Galinsky K.J."/>
            <person name="Schobel S."/>
            <person name="Inman J."/>
            <person name="Hostetler J."/>
            <person name="Miller J."/>
            <person name="Hammond M."/>
            <person name="Megy K."/>
            <person name="Lawson D."/>
            <person name="Kodira C."/>
            <person name="Sutton G."/>
            <person name="Meyer J."/>
            <person name="Hill C.A."/>
            <person name="Birren B."/>
            <person name="Nene V."/>
            <person name="Collins F."/>
            <person name="Alarcon-Chaidez F."/>
            <person name="Wikel S."/>
            <person name="Strausberg R."/>
        </authorList>
    </citation>
    <scope>NUCLEOTIDE SEQUENCE [LARGE SCALE GENOMIC DNA]</scope>
    <source>
        <strain evidence="3">Wikel</strain>
        <strain evidence="1">Wikel colony</strain>
    </source>
</reference>
<dbReference type="VEuPathDB" id="VectorBase:ISCW018907"/>
<dbReference type="EMBL" id="ABJB010774298">
    <property type="status" value="NOT_ANNOTATED_CDS"/>
    <property type="molecule type" value="Genomic_DNA"/>
</dbReference>
<dbReference type="Proteomes" id="UP000001555">
    <property type="component" value="Unassembled WGS sequence"/>
</dbReference>
<accession>B7PQX3</accession>
<dbReference type="EMBL" id="DS768650">
    <property type="protein sequence ID" value="EEC08995.1"/>
    <property type="molecule type" value="Genomic_DNA"/>
</dbReference>
<dbReference type="InParanoid" id="B7PQX3"/>
<gene>
    <name evidence="1" type="ORF">IscW_ISCW018907</name>
</gene>
<dbReference type="HOGENOM" id="CLU_2239512_0_0_1"/>
<name>B7PQX3_IXOSC</name>
<dbReference type="PaxDb" id="6945-B7PQX3"/>
<evidence type="ECO:0000313" key="1">
    <source>
        <dbReference type="EMBL" id="EEC08995.1"/>
    </source>
</evidence>
<proteinExistence type="predicted"/>
<protein>
    <submittedName>
        <fullName evidence="1 2">Uncharacterized protein</fullName>
    </submittedName>
</protein>